<protein>
    <recommendedName>
        <fullName evidence="4">Membrane-bound metal-dependent hydrolase</fullName>
    </recommendedName>
</protein>
<dbReference type="RefSeq" id="WP_014026581.1">
    <property type="nucleotide sequence ID" value="NC_015931.1"/>
</dbReference>
<dbReference type="Proteomes" id="UP000001037">
    <property type="component" value="Chromosome"/>
</dbReference>
<accession>G0EF07</accession>
<feature type="transmembrane region" description="Helical" evidence="1">
    <location>
        <begin position="58"/>
        <end position="80"/>
    </location>
</feature>
<name>G0EF07_PYRF1</name>
<dbReference type="OrthoDB" id="34167at2157"/>
<dbReference type="STRING" id="694429.Pyrfu_1036"/>
<dbReference type="GeneID" id="11139512"/>
<keyword evidence="1" id="KW-0472">Membrane</keyword>
<dbReference type="AlphaFoldDB" id="G0EF07"/>
<dbReference type="InParanoid" id="G0EF07"/>
<keyword evidence="1" id="KW-0812">Transmembrane</keyword>
<organism evidence="2 3">
    <name type="scientific">Pyrolobus fumarii (strain DSM 11204 / 1A)</name>
    <dbReference type="NCBI Taxonomy" id="694429"/>
    <lineage>
        <taxon>Archaea</taxon>
        <taxon>Thermoproteota</taxon>
        <taxon>Thermoprotei</taxon>
        <taxon>Desulfurococcales</taxon>
        <taxon>Pyrodictiaceae</taxon>
        <taxon>Pyrolobus</taxon>
    </lineage>
</organism>
<dbReference type="EMBL" id="CP002838">
    <property type="protein sequence ID" value="AEM38904.1"/>
    <property type="molecule type" value="Genomic_DNA"/>
</dbReference>
<dbReference type="InterPro" id="IPR007404">
    <property type="entry name" value="YdjM-like"/>
</dbReference>
<evidence type="ECO:0000313" key="2">
    <source>
        <dbReference type="EMBL" id="AEM38904.1"/>
    </source>
</evidence>
<dbReference type="HOGENOM" id="CLU_1718279_0_0_2"/>
<sequence>MKLATHVAFSSSIAAALALLAGCPASCAWYAAWSSALVNIALDLLGHEVRGGRPRRTAFSHSFVGPLAFSTVFMTSALLAPPPEALAAIIAILVGSYSHLALDAVTEGGVYPYWPLSSKRWRLASLPYNHPTANKLAMLMGALALLTSLLVRGLPSL</sequence>
<dbReference type="Pfam" id="PF04307">
    <property type="entry name" value="YdjM"/>
    <property type="match status" value="1"/>
</dbReference>
<evidence type="ECO:0008006" key="4">
    <source>
        <dbReference type="Google" id="ProtNLM"/>
    </source>
</evidence>
<gene>
    <name evidence="2" type="ordered locus">Pyrfu_1036</name>
</gene>
<proteinExistence type="predicted"/>
<evidence type="ECO:0000256" key="1">
    <source>
        <dbReference type="SAM" id="Phobius"/>
    </source>
</evidence>
<keyword evidence="3" id="KW-1185">Reference proteome</keyword>
<dbReference type="KEGG" id="pfm:Pyrfu_1036"/>
<feature type="transmembrane region" description="Helical" evidence="1">
    <location>
        <begin position="135"/>
        <end position="154"/>
    </location>
</feature>
<keyword evidence="1" id="KW-1133">Transmembrane helix</keyword>
<dbReference type="eggNOG" id="arCOG05320">
    <property type="taxonomic scope" value="Archaea"/>
</dbReference>
<reference evidence="2 3" key="1">
    <citation type="journal article" date="2011" name="Stand. Genomic Sci.">
        <title>Complete genome sequence of the hyperthermophilic chemolithoautotroph Pyrolobus fumarii type strain (1A).</title>
        <authorList>
            <person name="Anderson I."/>
            <person name="Goker M."/>
            <person name="Nolan M."/>
            <person name="Lucas S."/>
            <person name="Hammon N."/>
            <person name="Deshpande S."/>
            <person name="Cheng J.F."/>
            <person name="Tapia R."/>
            <person name="Han C."/>
            <person name="Goodwin L."/>
            <person name="Pitluck S."/>
            <person name="Huntemann M."/>
            <person name="Liolios K."/>
            <person name="Ivanova N."/>
            <person name="Pagani I."/>
            <person name="Mavromatis K."/>
            <person name="Ovchinikova G."/>
            <person name="Pati A."/>
            <person name="Chen A."/>
            <person name="Palaniappan K."/>
            <person name="Land M."/>
            <person name="Hauser L."/>
            <person name="Brambilla E.M."/>
            <person name="Huber H."/>
            <person name="Yasawong M."/>
            <person name="Rohde M."/>
            <person name="Spring S."/>
            <person name="Abt B."/>
            <person name="Sikorski J."/>
            <person name="Wirth R."/>
            <person name="Detter J.C."/>
            <person name="Woyke T."/>
            <person name="Bristow J."/>
            <person name="Eisen J.A."/>
            <person name="Markowitz V."/>
            <person name="Hugenholtz P."/>
            <person name="Kyrpides N.C."/>
            <person name="Klenk H.P."/>
            <person name="Lapidus A."/>
        </authorList>
    </citation>
    <scope>NUCLEOTIDE SEQUENCE [LARGE SCALE GENOMIC DNA]</scope>
    <source>
        <strain evidence="3">DSM 11204 / 1A</strain>
    </source>
</reference>
<evidence type="ECO:0000313" key="3">
    <source>
        <dbReference type="Proteomes" id="UP000001037"/>
    </source>
</evidence>
<dbReference type="PROSITE" id="PS51257">
    <property type="entry name" value="PROKAR_LIPOPROTEIN"/>
    <property type="match status" value="1"/>
</dbReference>